<name>A0ABT2RL22_9FIRM</name>
<dbReference type="EMBL" id="JAOQJU010000004">
    <property type="protein sequence ID" value="MCU6686090.1"/>
    <property type="molecule type" value="Genomic_DNA"/>
</dbReference>
<proteinExistence type="predicted"/>
<organism evidence="1 2">
    <name type="scientific">Dorea acetigenes</name>
    <dbReference type="NCBI Taxonomy" id="2981787"/>
    <lineage>
        <taxon>Bacteria</taxon>
        <taxon>Bacillati</taxon>
        <taxon>Bacillota</taxon>
        <taxon>Clostridia</taxon>
        <taxon>Lachnospirales</taxon>
        <taxon>Lachnospiraceae</taxon>
        <taxon>Dorea</taxon>
    </lineage>
</organism>
<reference evidence="1 2" key="1">
    <citation type="journal article" date="2021" name="ISME Commun">
        <title>Automated analysis of genomic sequences facilitates high-throughput and comprehensive description of bacteria.</title>
        <authorList>
            <person name="Hitch T.C.A."/>
        </authorList>
    </citation>
    <scope>NUCLEOTIDE SEQUENCE [LARGE SCALE GENOMIC DNA]</scope>
    <source>
        <strain evidence="1 2">Sanger_03</strain>
    </source>
</reference>
<protein>
    <submittedName>
        <fullName evidence="1">DUF5688 family protein</fullName>
    </submittedName>
</protein>
<comment type="caution">
    <text evidence="1">The sequence shown here is derived from an EMBL/GenBank/DDBJ whole genome shotgun (WGS) entry which is preliminary data.</text>
</comment>
<gene>
    <name evidence="1" type="ORF">OCV99_05875</name>
</gene>
<keyword evidence="2" id="KW-1185">Reference proteome</keyword>
<sequence>MTLDFNDDRTYTKDVALKNVRYALFDPKKLRDDVVSAEFLDMVAAFVLMDHFDPNRPRYKIIDAVDMVSLDIKLNEIMDAANENCKKVGYRIMPMEDAISEITGIAIPSDAPYPMYVGTNPERILGASILMYETYLEDLAAQIEDDLCIAPSSIHEVLIFPLSLVQPSKIIEIVRDVNRTVVLPQEKLSDSVYIYRRGTHAISQATLKNPDDSTCEQND</sequence>
<dbReference type="Pfam" id="PF18941">
    <property type="entry name" value="DUF5688"/>
    <property type="match status" value="1"/>
</dbReference>
<accession>A0ABT2RL22</accession>
<evidence type="ECO:0000313" key="2">
    <source>
        <dbReference type="Proteomes" id="UP001652431"/>
    </source>
</evidence>
<dbReference type="Proteomes" id="UP001652431">
    <property type="component" value="Unassembled WGS sequence"/>
</dbReference>
<dbReference type="InterPro" id="IPR043743">
    <property type="entry name" value="DUF5688"/>
</dbReference>
<evidence type="ECO:0000313" key="1">
    <source>
        <dbReference type="EMBL" id="MCU6686090.1"/>
    </source>
</evidence>
<dbReference type="RefSeq" id="WP_158369092.1">
    <property type="nucleotide sequence ID" value="NZ_JAOQJU010000004.1"/>
</dbReference>